<keyword evidence="9" id="KW-0449">Lipoprotein</keyword>
<evidence type="ECO:0000256" key="2">
    <source>
        <dbReference type="ARBA" id="ARBA00007431"/>
    </source>
</evidence>
<evidence type="ECO:0000256" key="3">
    <source>
        <dbReference type="ARBA" id="ARBA00011581"/>
    </source>
</evidence>
<evidence type="ECO:0000256" key="1">
    <source>
        <dbReference type="ARBA" id="ARBA00004170"/>
    </source>
</evidence>
<dbReference type="GeneID" id="75917052"/>
<evidence type="ECO:0000256" key="8">
    <source>
        <dbReference type="ARBA" id="ARBA00023224"/>
    </source>
</evidence>
<protein>
    <recommendedName>
        <fullName evidence="4">Guanine nucleotide-binding protein subunit gamma</fullName>
    </recommendedName>
</protein>
<name>A0AAD5E2D4_UMBRA</name>
<dbReference type="PANTHER" id="PTHR28189">
    <property type="entry name" value="GUANINE NUCLEOTIDE-BINDING PROTEIN SUBUNIT GAMMA"/>
    <property type="match status" value="1"/>
</dbReference>
<dbReference type="InterPro" id="IPR041848">
    <property type="entry name" value="Ste18_fungal"/>
</dbReference>
<comment type="similarity">
    <text evidence="2">Belongs to the G protein gamma family.</text>
</comment>
<dbReference type="InterPro" id="IPR015898">
    <property type="entry name" value="G-protein_gamma-like_dom"/>
</dbReference>
<dbReference type="Pfam" id="PF00631">
    <property type="entry name" value="G-gamma"/>
    <property type="match status" value="1"/>
</dbReference>
<evidence type="ECO:0000256" key="9">
    <source>
        <dbReference type="ARBA" id="ARBA00023288"/>
    </source>
</evidence>
<keyword evidence="5" id="KW-0488">Methylation</keyword>
<evidence type="ECO:0000313" key="13">
    <source>
        <dbReference type="Proteomes" id="UP001206595"/>
    </source>
</evidence>
<reference evidence="12" key="2">
    <citation type="journal article" date="2022" name="Proc. Natl. Acad. Sci. U.S.A.">
        <title>Diploid-dominant life cycles characterize the early evolution of Fungi.</title>
        <authorList>
            <person name="Amses K.R."/>
            <person name="Simmons D.R."/>
            <person name="Longcore J.E."/>
            <person name="Mondo S.J."/>
            <person name="Seto K."/>
            <person name="Jeronimo G.H."/>
            <person name="Bonds A.E."/>
            <person name="Quandt C.A."/>
            <person name="Davis W.J."/>
            <person name="Chang Y."/>
            <person name="Federici B.A."/>
            <person name="Kuo A."/>
            <person name="LaButti K."/>
            <person name="Pangilinan J."/>
            <person name="Andreopoulos W."/>
            <person name="Tritt A."/>
            <person name="Riley R."/>
            <person name="Hundley H."/>
            <person name="Johnson J."/>
            <person name="Lipzen A."/>
            <person name="Barry K."/>
            <person name="Lang B.F."/>
            <person name="Cuomo C.A."/>
            <person name="Buchler N.E."/>
            <person name="Grigoriev I.V."/>
            <person name="Spatafora J.W."/>
            <person name="Stajich J.E."/>
            <person name="James T.Y."/>
        </authorList>
    </citation>
    <scope>NUCLEOTIDE SEQUENCE</scope>
    <source>
        <strain evidence="12">AG</strain>
    </source>
</reference>
<dbReference type="PROSITE" id="PS50058">
    <property type="entry name" value="G_PROTEIN_GAMMA"/>
    <property type="match status" value="1"/>
</dbReference>
<evidence type="ECO:0000259" key="11">
    <source>
        <dbReference type="PROSITE" id="PS50058"/>
    </source>
</evidence>
<keyword evidence="7" id="KW-0564">Palmitate</keyword>
<dbReference type="Gene3D" id="4.10.260.10">
    <property type="entry name" value="Transducin (heterotrimeric G protein), gamma chain"/>
    <property type="match status" value="1"/>
</dbReference>
<dbReference type="FunFam" id="4.10.260.10:FF:000003">
    <property type="entry name" value="G-protein complex gamma subunit Ste18/GpgA"/>
    <property type="match status" value="1"/>
</dbReference>
<evidence type="ECO:0000313" key="12">
    <source>
        <dbReference type="EMBL" id="KAI8576313.1"/>
    </source>
</evidence>
<keyword evidence="10" id="KW-0636">Prenylation</keyword>
<comment type="caution">
    <text evidence="12">The sequence shown here is derived from an EMBL/GenBank/DDBJ whole genome shotgun (WGS) entry which is preliminary data.</text>
</comment>
<gene>
    <name evidence="12" type="ORF">K450DRAFT_257657</name>
</gene>
<dbReference type="GO" id="GO:0000750">
    <property type="term" value="P:pheromone-dependent signal transduction involved in conjugation with cellular fusion"/>
    <property type="evidence" value="ECO:0007669"/>
    <property type="project" value="InterPro"/>
</dbReference>
<dbReference type="GO" id="GO:0031681">
    <property type="term" value="F:G-protein beta-subunit binding"/>
    <property type="evidence" value="ECO:0007669"/>
    <property type="project" value="InterPro"/>
</dbReference>
<dbReference type="SMART" id="SM01224">
    <property type="entry name" value="G_gamma"/>
    <property type="match status" value="1"/>
</dbReference>
<dbReference type="AlphaFoldDB" id="A0AAD5E2D4"/>
<dbReference type="EMBL" id="MU620958">
    <property type="protein sequence ID" value="KAI8576313.1"/>
    <property type="molecule type" value="Genomic_DNA"/>
</dbReference>
<evidence type="ECO:0000256" key="4">
    <source>
        <dbReference type="ARBA" id="ARBA00016111"/>
    </source>
</evidence>
<evidence type="ECO:0000256" key="6">
    <source>
        <dbReference type="ARBA" id="ARBA00023136"/>
    </source>
</evidence>
<dbReference type="SUPFAM" id="SSF48670">
    <property type="entry name" value="Transducin (heterotrimeric G protein), gamma chain"/>
    <property type="match status" value="1"/>
</dbReference>
<proteinExistence type="inferred from homology"/>
<dbReference type="PANTHER" id="PTHR28189:SF1">
    <property type="entry name" value="GUANINE NUCLEOTIDE-BINDING PROTEIN SUBUNIT GAMMA"/>
    <property type="match status" value="1"/>
</dbReference>
<dbReference type="GO" id="GO:0005834">
    <property type="term" value="C:heterotrimeric G-protein complex"/>
    <property type="evidence" value="ECO:0007669"/>
    <property type="project" value="TreeGrafter"/>
</dbReference>
<feature type="domain" description="G protein gamma" evidence="11">
    <location>
        <begin position="7"/>
        <end position="74"/>
    </location>
</feature>
<dbReference type="InterPro" id="IPR036284">
    <property type="entry name" value="GGL_sf"/>
</dbReference>
<dbReference type="GO" id="GO:0007186">
    <property type="term" value="P:G protein-coupled receptor signaling pathway"/>
    <property type="evidence" value="ECO:0007669"/>
    <property type="project" value="InterPro"/>
</dbReference>
<organism evidence="12 13">
    <name type="scientific">Umbelopsis ramanniana AG</name>
    <dbReference type="NCBI Taxonomy" id="1314678"/>
    <lineage>
        <taxon>Eukaryota</taxon>
        <taxon>Fungi</taxon>
        <taxon>Fungi incertae sedis</taxon>
        <taxon>Mucoromycota</taxon>
        <taxon>Mucoromycotina</taxon>
        <taxon>Umbelopsidomycetes</taxon>
        <taxon>Umbelopsidales</taxon>
        <taxon>Umbelopsidaceae</taxon>
        <taxon>Umbelopsis</taxon>
    </lineage>
</organism>
<dbReference type="SMART" id="SM00224">
    <property type="entry name" value="GGL"/>
    <property type="match status" value="1"/>
</dbReference>
<evidence type="ECO:0000256" key="10">
    <source>
        <dbReference type="ARBA" id="ARBA00023289"/>
    </source>
</evidence>
<dbReference type="Proteomes" id="UP001206595">
    <property type="component" value="Unassembled WGS sequence"/>
</dbReference>
<comment type="subunit">
    <text evidence="3">G proteins are composed of 3 units, alpha, beta and gamma.</text>
</comment>
<sequence>MVRQTMSETKLRKMTETNDKLKEQLEVQRIPVSDASKSLIEYCKTNHDTLVPSVWGNNKNQDPFAEQSGCTCCV</sequence>
<dbReference type="RefSeq" id="XP_051441317.1">
    <property type="nucleotide sequence ID" value="XM_051591709.1"/>
</dbReference>
<evidence type="ECO:0000256" key="7">
    <source>
        <dbReference type="ARBA" id="ARBA00023139"/>
    </source>
</evidence>
<reference evidence="12" key="1">
    <citation type="submission" date="2021-06" db="EMBL/GenBank/DDBJ databases">
        <authorList>
            <consortium name="DOE Joint Genome Institute"/>
            <person name="Mondo S.J."/>
            <person name="Amses K.R."/>
            <person name="Simmons D.R."/>
            <person name="Longcore J.E."/>
            <person name="Seto K."/>
            <person name="Alves G.H."/>
            <person name="Bonds A.E."/>
            <person name="Quandt C.A."/>
            <person name="Davis W.J."/>
            <person name="Chang Y."/>
            <person name="Letcher P.M."/>
            <person name="Powell M.J."/>
            <person name="Kuo A."/>
            <person name="Labutti K."/>
            <person name="Pangilinan J."/>
            <person name="Andreopoulos W."/>
            <person name="Tritt A."/>
            <person name="Riley R."/>
            <person name="Hundley H."/>
            <person name="Johnson J."/>
            <person name="Lipzen A."/>
            <person name="Barry K."/>
            <person name="Berbee M.L."/>
            <person name="Buchler N.E."/>
            <person name="Grigoriev I.V."/>
            <person name="Spatafora J.W."/>
            <person name="Stajich J.E."/>
            <person name="James T.Y."/>
        </authorList>
    </citation>
    <scope>NUCLEOTIDE SEQUENCE</scope>
    <source>
        <strain evidence="12">AG</strain>
    </source>
</reference>
<keyword evidence="13" id="KW-1185">Reference proteome</keyword>
<accession>A0AAD5E2D4</accession>
<keyword evidence="6" id="KW-0472">Membrane</keyword>
<comment type="subcellular location">
    <subcellularLocation>
        <location evidence="1">Membrane</location>
        <topology evidence="1">Peripheral membrane protein</topology>
    </subcellularLocation>
</comment>
<keyword evidence="8" id="KW-0807">Transducer</keyword>
<evidence type="ECO:0000256" key="5">
    <source>
        <dbReference type="ARBA" id="ARBA00022481"/>
    </source>
</evidence>